<organism evidence="9 10">
    <name type="scientific">Cylindrotheca closterium</name>
    <dbReference type="NCBI Taxonomy" id="2856"/>
    <lineage>
        <taxon>Eukaryota</taxon>
        <taxon>Sar</taxon>
        <taxon>Stramenopiles</taxon>
        <taxon>Ochrophyta</taxon>
        <taxon>Bacillariophyta</taxon>
        <taxon>Bacillariophyceae</taxon>
        <taxon>Bacillariophycidae</taxon>
        <taxon>Bacillariales</taxon>
        <taxon>Bacillariaceae</taxon>
        <taxon>Cylindrotheca</taxon>
    </lineage>
</organism>
<dbReference type="Proteomes" id="UP001295423">
    <property type="component" value="Unassembled WGS sequence"/>
</dbReference>
<proteinExistence type="inferred from homology"/>
<dbReference type="PANTHER" id="PTHR12867">
    <property type="entry name" value="GLYCOSYL TRANSFERASE-RELATED"/>
    <property type="match status" value="1"/>
</dbReference>
<evidence type="ECO:0000256" key="7">
    <source>
        <dbReference type="ARBA" id="ARBA00022824"/>
    </source>
</evidence>
<dbReference type="GO" id="GO:0004577">
    <property type="term" value="F:N-acetylglucosaminyldiphosphodolichol N-acetylglucosaminyltransferase activity"/>
    <property type="evidence" value="ECO:0007669"/>
    <property type="project" value="UniProtKB-EC"/>
</dbReference>
<dbReference type="Gene3D" id="3.40.50.2000">
    <property type="entry name" value="Glycogen Phosphorylase B"/>
    <property type="match status" value="1"/>
</dbReference>
<dbReference type="SUPFAM" id="SSF53756">
    <property type="entry name" value="UDP-Glycosyltransferase/glycogen phosphorylase"/>
    <property type="match status" value="1"/>
</dbReference>
<evidence type="ECO:0000256" key="2">
    <source>
        <dbReference type="ARBA" id="ARBA00006962"/>
    </source>
</evidence>
<reference evidence="9" key="1">
    <citation type="submission" date="2023-08" db="EMBL/GenBank/DDBJ databases">
        <authorList>
            <person name="Audoor S."/>
            <person name="Bilcke G."/>
        </authorList>
    </citation>
    <scope>NUCLEOTIDE SEQUENCE</scope>
</reference>
<protein>
    <recommendedName>
        <fullName evidence="4">UDP-N-acetylglucosamine transferase subunit ALG13</fullName>
        <ecNumber evidence="3">2.4.1.141</ecNumber>
    </recommendedName>
</protein>
<evidence type="ECO:0000313" key="9">
    <source>
        <dbReference type="EMBL" id="CAJ1966917.1"/>
    </source>
</evidence>
<dbReference type="EC" id="2.4.1.141" evidence="3"/>
<gene>
    <name evidence="9" type="ORF">CYCCA115_LOCUS22503</name>
</gene>
<keyword evidence="7" id="KW-0256">Endoplasmic reticulum</keyword>
<dbReference type="GO" id="GO:0006488">
    <property type="term" value="P:dolichol-linked oligosaccharide biosynthetic process"/>
    <property type="evidence" value="ECO:0007669"/>
    <property type="project" value="InterPro"/>
</dbReference>
<keyword evidence="6" id="KW-0808">Transferase</keyword>
<evidence type="ECO:0000313" key="10">
    <source>
        <dbReference type="Proteomes" id="UP001295423"/>
    </source>
</evidence>
<feature type="domain" description="Glycosyl transferase family 28 C-terminal" evidence="8">
    <location>
        <begin position="20"/>
        <end position="122"/>
    </location>
</feature>
<accession>A0AAD2G9Y5</accession>
<sequence length="158" mass="17624">MLIEAITSKVALDWMVSRGYKSLKIQYGKGKEPRIESNGLPIAIEVYDFLPSLDADMRKADLIISHAGAGTVMEALRLQKKLIVVINTMLMNNHQEELAGAMAERGHLLMVEKPEKLDDNLTWVSFNDFEPIVYEGGDEDSFAILLDSHLGFSSKKAD</sequence>
<evidence type="ECO:0000256" key="6">
    <source>
        <dbReference type="ARBA" id="ARBA00022679"/>
    </source>
</evidence>
<keyword evidence="5" id="KW-0328">Glycosyltransferase</keyword>
<dbReference type="InterPro" id="IPR039042">
    <property type="entry name" value="Alg13-like"/>
</dbReference>
<dbReference type="AlphaFoldDB" id="A0AAD2G9Y5"/>
<dbReference type="Pfam" id="PF04101">
    <property type="entry name" value="Glyco_tran_28_C"/>
    <property type="match status" value="1"/>
</dbReference>
<evidence type="ECO:0000256" key="5">
    <source>
        <dbReference type="ARBA" id="ARBA00022676"/>
    </source>
</evidence>
<evidence type="ECO:0000256" key="4">
    <source>
        <dbReference type="ARBA" id="ARBA00017468"/>
    </source>
</evidence>
<evidence type="ECO:0000256" key="3">
    <source>
        <dbReference type="ARBA" id="ARBA00012614"/>
    </source>
</evidence>
<dbReference type="EMBL" id="CAKOGP040002313">
    <property type="protein sequence ID" value="CAJ1966917.1"/>
    <property type="molecule type" value="Genomic_DNA"/>
</dbReference>
<dbReference type="GO" id="GO:0005783">
    <property type="term" value="C:endoplasmic reticulum"/>
    <property type="evidence" value="ECO:0007669"/>
    <property type="project" value="UniProtKB-SubCell"/>
</dbReference>
<dbReference type="PANTHER" id="PTHR12867:SF6">
    <property type="entry name" value="N-ACETYLGLUCOSAMINYLDIPHOSPHODOLICHOL N-ACETYLGLUCOSAMINYLTRANSFERASE"/>
    <property type="match status" value="1"/>
</dbReference>
<comment type="similarity">
    <text evidence="2">Belongs to the glycosyltransferase 28 family.</text>
</comment>
<name>A0AAD2G9Y5_9STRA</name>
<evidence type="ECO:0000259" key="8">
    <source>
        <dbReference type="Pfam" id="PF04101"/>
    </source>
</evidence>
<evidence type="ECO:0000256" key="1">
    <source>
        <dbReference type="ARBA" id="ARBA00004240"/>
    </source>
</evidence>
<dbReference type="InterPro" id="IPR007235">
    <property type="entry name" value="Glyco_trans_28_C"/>
</dbReference>
<keyword evidence="10" id="KW-1185">Reference proteome</keyword>
<comment type="subcellular location">
    <subcellularLocation>
        <location evidence="1">Endoplasmic reticulum</location>
    </subcellularLocation>
</comment>
<comment type="caution">
    <text evidence="9">The sequence shown here is derived from an EMBL/GenBank/DDBJ whole genome shotgun (WGS) entry which is preliminary data.</text>
</comment>